<dbReference type="AlphaFoldDB" id="A0A5B7ER33"/>
<comment type="caution">
    <text evidence="2">The sequence shown here is derived from an EMBL/GenBank/DDBJ whole genome shotgun (WGS) entry which is preliminary data.</text>
</comment>
<proteinExistence type="predicted"/>
<sequence length="144" mass="15696">MIELKRTELESAKDNINNSSSSTRQELSSQSASTTANVSPSIVPGVNIPIATKVNSTLVRRVPRLRCATVSLGWPAARQTSLLSTGEAVKVCSSEMASTLRFFARALFIQNGTKKIHTHQSRAVGADCPRLSRRKEISVYHTLN</sequence>
<dbReference type="EMBL" id="VSRR010003337">
    <property type="protein sequence ID" value="MPC35738.1"/>
    <property type="molecule type" value="Genomic_DNA"/>
</dbReference>
<organism evidence="2 3">
    <name type="scientific">Portunus trituberculatus</name>
    <name type="common">Swimming crab</name>
    <name type="synonym">Neptunus trituberculatus</name>
    <dbReference type="NCBI Taxonomy" id="210409"/>
    <lineage>
        <taxon>Eukaryota</taxon>
        <taxon>Metazoa</taxon>
        <taxon>Ecdysozoa</taxon>
        <taxon>Arthropoda</taxon>
        <taxon>Crustacea</taxon>
        <taxon>Multicrustacea</taxon>
        <taxon>Malacostraca</taxon>
        <taxon>Eumalacostraca</taxon>
        <taxon>Eucarida</taxon>
        <taxon>Decapoda</taxon>
        <taxon>Pleocyemata</taxon>
        <taxon>Brachyura</taxon>
        <taxon>Eubrachyura</taxon>
        <taxon>Portunoidea</taxon>
        <taxon>Portunidae</taxon>
        <taxon>Portuninae</taxon>
        <taxon>Portunus</taxon>
    </lineage>
</organism>
<evidence type="ECO:0000313" key="3">
    <source>
        <dbReference type="Proteomes" id="UP000324222"/>
    </source>
</evidence>
<accession>A0A5B7ER33</accession>
<name>A0A5B7ER33_PORTR</name>
<gene>
    <name evidence="2" type="ORF">E2C01_029172</name>
</gene>
<evidence type="ECO:0000313" key="2">
    <source>
        <dbReference type="EMBL" id="MPC35738.1"/>
    </source>
</evidence>
<evidence type="ECO:0000256" key="1">
    <source>
        <dbReference type="SAM" id="MobiDB-lite"/>
    </source>
</evidence>
<feature type="compositionally biased region" description="Low complexity" evidence="1">
    <location>
        <begin position="19"/>
        <end position="33"/>
    </location>
</feature>
<feature type="region of interest" description="Disordered" evidence="1">
    <location>
        <begin position="10"/>
        <end position="38"/>
    </location>
</feature>
<reference evidence="2 3" key="1">
    <citation type="submission" date="2019-05" db="EMBL/GenBank/DDBJ databases">
        <title>Another draft genome of Portunus trituberculatus and its Hox gene families provides insights of decapod evolution.</title>
        <authorList>
            <person name="Jeong J.-H."/>
            <person name="Song I."/>
            <person name="Kim S."/>
            <person name="Choi T."/>
            <person name="Kim D."/>
            <person name="Ryu S."/>
            <person name="Kim W."/>
        </authorList>
    </citation>
    <scope>NUCLEOTIDE SEQUENCE [LARGE SCALE GENOMIC DNA]</scope>
    <source>
        <tissue evidence="2">Muscle</tissue>
    </source>
</reference>
<dbReference type="Proteomes" id="UP000324222">
    <property type="component" value="Unassembled WGS sequence"/>
</dbReference>
<protein>
    <submittedName>
        <fullName evidence="2">Uncharacterized protein</fullName>
    </submittedName>
</protein>
<keyword evidence="3" id="KW-1185">Reference proteome</keyword>